<reference evidence="1" key="2">
    <citation type="journal article" date="2015" name="Fish Shellfish Immunol.">
        <title>Early steps in the European eel (Anguilla anguilla)-Vibrio vulnificus interaction in the gills: Role of the RtxA13 toxin.</title>
        <authorList>
            <person name="Callol A."/>
            <person name="Pajuelo D."/>
            <person name="Ebbesson L."/>
            <person name="Teles M."/>
            <person name="MacKenzie S."/>
            <person name="Amaro C."/>
        </authorList>
    </citation>
    <scope>NUCLEOTIDE SEQUENCE</scope>
</reference>
<evidence type="ECO:0000313" key="1">
    <source>
        <dbReference type="EMBL" id="JAH53463.1"/>
    </source>
</evidence>
<protein>
    <submittedName>
        <fullName evidence="1">Uncharacterized protein</fullName>
    </submittedName>
</protein>
<sequence length="23" mass="2485">MHYLAPAVRTIKLITVVKSSLSG</sequence>
<proteinExistence type="predicted"/>
<reference evidence="1" key="1">
    <citation type="submission" date="2014-11" db="EMBL/GenBank/DDBJ databases">
        <authorList>
            <person name="Amaro Gonzalez C."/>
        </authorList>
    </citation>
    <scope>NUCLEOTIDE SEQUENCE</scope>
</reference>
<organism evidence="1">
    <name type="scientific">Anguilla anguilla</name>
    <name type="common">European freshwater eel</name>
    <name type="synonym">Muraena anguilla</name>
    <dbReference type="NCBI Taxonomy" id="7936"/>
    <lineage>
        <taxon>Eukaryota</taxon>
        <taxon>Metazoa</taxon>
        <taxon>Chordata</taxon>
        <taxon>Craniata</taxon>
        <taxon>Vertebrata</taxon>
        <taxon>Euteleostomi</taxon>
        <taxon>Actinopterygii</taxon>
        <taxon>Neopterygii</taxon>
        <taxon>Teleostei</taxon>
        <taxon>Anguilliformes</taxon>
        <taxon>Anguillidae</taxon>
        <taxon>Anguilla</taxon>
    </lineage>
</organism>
<name>A0A0E9TL52_ANGAN</name>
<dbReference type="AlphaFoldDB" id="A0A0E9TL52"/>
<dbReference type="EMBL" id="GBXM01055114">
    <property type="protein sequence ID" value="JAH53463.1"/>
    <property type="molecule type" value="Transcribed_RNA"/>
</dbReference>
<accession>A0A0E9TL52</accession>